<gene>
    <name evidence="2" type="ORF">DKG77_06725</name>
</gene>
<dbReference type="SUPFAM" id="SSF55729">
    <property type="entry name" value="Acyl-CoA N-acyltransferases (Nat)"/>
    <property type="match status" value="1"/>
</dbReference>
<sequence length="172" mass="19953">MSFDLQPTLENDLVKLRPLSLKDFDSLYKVASDKLIWEQHPDKERYTVSGFKKFFDESMASKGALVIIDRQSGNVIGGSRFNLVPKYKEAVEIGWTFLSRAYWGGTYNSLCKKLMMDYAFKFVDEIIFFVDKNNIRSQKAVEKLTRVDRNRLTIEESIENQGNDLVYRIAKA</sequence>
<dbReference type="Gene3D" id="3.40.630.30">
    <property type="match status" value="1"/>
</dbReference>
<comment type="caution">
    <text evidence="2">The sequence shown here is derived from an EMBL/GenBank/DDBJ whole genome shotgun (WGS) entry which is preliminary data.</text>
</comment>
<proteinExistence type="predicted"/>
<dbReference type="RefSeq" id="WP_109661527.1">
    <property type="nucleotide sequence ID" value="NZ_QGEG01000002.1"/>
</dbReference>
<dbReference type="InterPro" id="IPR016181">
    <property type="entry name" value="Acyl_CoA_acyltransferase"/>
</dbReference>
<organism evidence="2 3">
    <name type="scientific">Flagellimonas aquimarina</name>
    <dbReference type="NCBI Taxonomy" id="2201895"/>
    <lineage>
        <taxon>Bacteria</taxon>
        <taxon>Pseudomonadati</taxon>
        <taxon>Bacteroidota</taxon>
        <taxon>Flavobacteriia</taxon>
        <taxon>Flavobacteriales</taxon>
        <taxon>Flavobacteriaceae</taxon>
        <taxon>Flagellimonas</taxon>
    </lineage>
</organism>
<dbReference type="PANTHER" id="PTHR43610:SF1">
    <property type="entry name" value="N-ACETYLTRANSFERASE DOMAIN-CONTAINING PROTEIN"/>
    <property type="match status" value="1"/>
</dbReference>
<dbReference type="GO" id="GO:0016747">
    <property type="term" value="F:acyltransferase activity, transferring groups other than amino-acyl groups"/>
    <property type="evidence" value="ECO:0007669"/>
    <property type="project" value="InterPro"/>
</dbReference>
<dbReference type="AlphaFoldDB" id="A0A316LD36"/>
<evidence type="ECO:0000313" key="3">
    <source>
        <dbReference type="Proteomes" id="UP000245762"/>
    </source>
</evidence>
<dbReference type="PANTHER" id="PTHR43610">
    <property type="entry name" value="BLL6696 PROTEIN"/>
    <property type="match status" value="1"/>
</dbReference>
<keyword evidence="3" id="KW-1185">Reference proteome</keyword>
<dbReference type="Pfam" id="PF13302">
    <property type="entry name" value="Acetyltransf_3"/>
    <property type="match status" value="1"/>
</dbReference>
<dbReference type="OrthoDB" id="9795199at2"/>
<evidence type="ECO:0000313" key="2">
    <source>
        <dbReference type="EMBL" id="PWL37980.1"/>
    </source>
</evidence>
<evidence type="ECO:0000259" key="1">
    <source>
        <dbReference type="PROSITE" id="PS51186"/>
    </source>
</evidence>
<dbReference type="EMBL" id="QGEG01000002">
    <property type="protein sequence ID" value="PWL37980.1"/>
    <property type="molecule type" value="Genomic_DNA"/>
</dbReference>
<accession>A0A316LD36</accession>
<dbReference type="InterPro" id="IPR000182">
    <property type="entry name" value="GNAT_dom"/>
</dbReference>
<keyword evidence="2" id="KW-0808">Transferase</keyword>
<feature type="domain" description="N-acetyltransferase" evidence="1">
    <location>
        <begin position="14"/>
        <end position="172"/>
    </location>
</feature>
<name>A0A316LD36_9FLAO</name>
<protein>
    <submittedName>
        <fullName evidence="2">N-acetyltransferase</fullName>
    </submittedName>
</protein>
<reference evidence="2 3" key="1">
    <citation type="submission" date="2018-05" db="EMBL/GenBank/DDBJ databases">
        <title>Complete genome sequence of Flagellimonas aquimarina ECD12 isolated from seaweed Ecklonia cava.</title>
        <authorList>
            <person name="Choi S."/>
            <person name="Seong C."/>
        </authorList>
    </citation>
    <scope>NUCLEOTIDE SEQUENCE [LARGE SCALE GENOMIC DNA]</scope>
    <source>
        <strain evidence="2 3">ECD12</strain>
    </source>
</reference>
<dbReference type="PROSITE" id="PS51186">
    <property type="entry name" value="GNAT"/>
    <property type="match status" value="1"/>
</dbReference>
<dbReference type="Proteomes" id="UP000245762">
    <property type="component" value="Unassembled WGS sequence"/>
</dbReference>